<comment type="caution">
    <text evidence="3">The sequence shown here is derived from an EMBL/GenBank/DDBJ whole genome shotgun (WGS) entry which is preliminary data.</text>
</comment>
<name>A0ABD1BEL5_CARAN</name>
<dbReference type="Proteomes" id="UP001558713">
    <property type="component" value="Unassembled WGS sequence"/>
</dbReference>
<evidence type="ECO:0000259" key="2">
    <source>
        <dbReference type="Pfam" id="PF12076"/>
    </source>
</evidence>
<evidence type="ECO:0000313" key="3">
    <source>
        <dbReference type="EMBL" id="KAL1217163.1"/>
    </source>
</evidence>
<dbReference type="InterPro" id="IPR021940">
    <property type="entry name" value="CER1-like_C"/>
</dbReference>
<protein>
    <submittedName>
        <fullName evidence="3">Very-long-chain aldehyde decarbonylase CER1</fullName>
    </submittedName>
</protein>
<accession>A0ABD1BEL5</accession>
<sequence length="172" mass="19615">MGNLTKVAYTIASALCQKGVHVSILRLDEYEKVRSFVPRECRDYLLHLTSEELSSNKVWLVGEETTREEQEKATKGTLFIPFSQFPLKQFRRDCIYHTTPALIVPKSLVNVHSCENWLPRKAMSATRVAGILHALEGWEMHECGTSIILSDLDQVWEACLSHGFQPLLLPHH</sequence>
<feature type="domain" description="Very-long-chain aldehyde decarbonylase CER1-like C-terminal" evidence="2">
    <location>
        <begin position="2"/>
        <end position="166"/>
    </location>
</feature>
<dbReference type="Pfam" id="PF12076">
    <property type="entry name" value="CER1-like_C"/>
    <property type="match status" value="1"/>
</dbReference>
<organism evidence="3 4">
    <name type="scientific">Cardamine amara subsp. amara</name>
    <dbReference type="NCBI Taxonomy" id="228776"/>
    <lineage>
        <taxon>Eukaryota</taxon>
        <taxon>Viridiplantae</taxon>
        <taxon>Streptophyta</taxon>
        <taxon>Embryophyta</taxon>
        <taxon>Tracheophyta</taxon>
        <taxon>Spermatophyta</taxon>
        <taxon>Magnoliopsida</taxon>
        <taxon>eudicotyledons</taxon>
        <taxon>Gunneridae</taxon>
        <taxon>Pentapetalae</taxon>
        <taxon>rosids</taxon>
        <taxon>malvids</taxon>
        <taxon>Brassicales</taxon>
        <taxon>Brassicaceae</taxon>
        <taxon>Cardamineae</taxon>
        <taxon>Cardamine</taxon>
    </lineage>
</organism>
<reference evidence="3 4" key="1">
    <citation type="submission" date="2024-04" db="EMBL/GenBank/DDBJ databases">
        <title>Genome assembly C_amara_ONT_v2.</title>
        <authorList>
            <person name="Yant L."/>
            <person name="Moore C."/>
            <person name="Slenker M."/>
        </authorList>
    </citation>
    <scope>NUCLEOTIDE SEQUENCE [LARGE SCALE GENOMIC DNA]</scope>
    <source>
        <tissue evidence="3">Leaf</tissue>
    </source>
</reference>
<proteinExistence type="predicted"/>
<evidence type="ECO:0000313" key="4">
    <source>
        <dbReference type="Proteomes" id="UP001558713"/>
    </source>
</evidence>
<dbReference type="AlphaFoldDB" id="A0ABD1BEL5"/>
<comment type="subcellular location">
    <subcellularLocation>
        <location evidence="1">Membrane</location>
        <topology evidence="1">Multi-pass membrane protein</topology>
    </subcellularLocation>
</comment>
<gene>
    <name evidence="3" type="ORF">V5N11_021496</name>
</gene>
<dbReference type="GO" id="GO:0016020">
    <property type="term" value="C:membrane"/>
    <property type="evidence" value="ECO:0007669"/>
    <property type="project" value="UniProtKB-SubCell"/>
</dbReference>
<keyword evidence="4" id="KW-1185">Reference proteome</keyword>
<dbReference type="EMBL" id="JBANAX010000253">
    <property type="protein sequence ID" value="KAL1217163.1"/>
    <property type="molecule type" value="Genomic_DNA"/>
</dbReference>
<evidence type="ECO:0000256" key="1">
    <source>
        <dbReference type="ARBA" id="ARBA00004141"/>
    </source>
</evidence>